<evidence type="ECO:0000256" key="1">
    <source>
        <dbReference type="ARBA" id="ARBA00000900"/>
    </source>
</evidence>
<keyword evidence="6" id="KW-0833">Ubl conjugation pathway</keyword>
<evidence type="ECO:0000256" key="2">
    <source>
        <dbReference type="ARBA" id="ARBA00004906"/>
    </source>
</evidence>
<evidence type="ECO:0000313" key="8">
    <source>
        <dbReference type="EMBL" id="URE15054.1"/>
    </source>
</evidence>
<gene>
    <name evidence="8" type="ORF">MUK42_12167</name>
</gene>
<dbReference type="Pfam" id="PF01535">
    <property type="entry name" value="PPR"/>
    <property type="match status" value="1"/>
</dbReference>
<evidence type="ECO:0000256" key="4">
    <source>
        <dbReference type="ARBA" id="ARBA00022679"/>
    </source>
</evidence>
<evidence type="ECO:0000256" key="5">
    <source>
        <dbReference type="ARBA" id="ARBA00022737"/>
    </source>
</evidence>
<evidence type="ECO:0000259" key="7">
    <source>
        <dbReference type="SMART" id="SM00504"/>
    </source>
</evidence>
<dbReference type="InterPro" id="IPR016024">
    <property type="entry name" value="ARM-type_fold"/>
</dbReference>
<comment type="catalytic activity">
    <reaction evidence="1">
        <text>S-ubiquitinyl-[E2 ubiquitin-conjugating enzyme]-L-cysteine + [acceptor protein]-L-lysine = [E2 ubiquitin-conjugating enzyme]-L-cysteine + N(6)-ubiquitinyl-[acceptor protein]-L-lysine.</text>
        <dbReference type="EC" id="2.3.2.27"/>
    </reaction>
</comment>
<feature type="domain" description="U-box" evidence="7">
    <location>
        <begin position="497"/>
        <end position="560"/>
    </location>
</feature>
<proteinExistence type="predicted"/>
<dbReference type="InterPro" id="IPR045210">
    <property type="entry name" value="RING-Ubox_PUB"/>
</dbReference>
<dbReference type="NCBIfam" id="TIGR00756">
    <property type="entry name" value="PPR"/>
    <property type="match status" value="7"/>
</dbReference>
<dbReference type="SMART" id="SM00504">
    <property type="entry name" value="Ubox"/>
    <property type="match status" value="1"/>
</dbReference>
<dbReference type="InterPro" id="IPR003613">
    <property type="entry name" value="Ubox_domain"/>
</dbReference>
<dbReference type="FunFam" id="3.30.40.10:FF:000442">
    <property type="entry name" value="RING-type E3 ubiquitin transferase"/>
    <property type="match status" value="1"/>
</dbReference>
<protein>
    <recommendedName>
        <fullName evidence="3">RING-type E3 ubiquitin transferase</fullName>
        <ecNumber evidence="3">2.3.2.27</ecNumber>
    </recommendedName>
</protein>
<evidence type="ECO:0000313" key="9">
    <source>
        <dbReference type="Proteomes" id="UP001055439"/>
    </source>
</evidence>
<dbReference type="InterPro" id="IPR011989">
    <property type="entry name" value="ARM-like"/>
</dbReference>
<dbReference type="SUPFAM" id="SSF57850">
    <property type="entry name" value="RING/U-box"/>
    <property type="match status" value="1"/>
</dbReference>
<dbReference type="Gene3D" id="1.25.40.10">
    <property type="entry name" value="Tetratricopeptide repeat domain"/>
    <property type="match status" value="5"/>
</dbReference>
<dbReference type="Pfam" id="PF04564">
    <property type="entry name" value="U-box"/>
    <property type="match status" value="1"/>
</dbReference>
<dbReference type="InterPro" id="IPR013083">
    <property type="entry name" value="Znf_RING/FYVE/PHD"/>
</dbReference>
<dbReference type="GO" id="GO:0016567">
    <property type="term" value="P:protein ubiquitination"/>
    <property type="evidence" value="ECO:0007669"/>
    <property type="project" value="InterPro"/>
</dbReference>
<dbReference type="InterPro" id="IPR058678">
    <property type="entry name" value="ARM_PUB"/>
</dbReference>
<organism evidence="8 9">
    <name type="scientific">Musa troglodytarum</name>
    <name type="common">fe'i banana</name>
    <dbReference type="NCBI Taxonomy" id="320322"/>
    <lineage>
        <taxon>Eukaryota</taxon>
        <taxon>Viridiplantae</taxon>
        <taxon>Streptophyta</taxon>
        <taxon>Embryophyta</taxon>
        <taxon>Tracheophyta</taxon>
        <taxon>Spermatophyta</taxon>
        <taxon>Magnoliopsida</taxon>
        <taxon>Liliopsida</taxon>
        <taxon>Zingiberales</taxon>
        <taxon>Musaceae</taxon>
        <taxon>Musa</taxon>
    </lineage>
</organism>
<keyword evidence="5" id="KW-0677">Repeat</keyword>
<evidence type="ECO:0000256" key="6">
    <source>
        <dbReference type="ARBA" id="ARBA00022786"/>
    </source>
</evidence>
<keyword evidence="4" id="KW-0808">Transferase</keyword>
<dbReference type="EC" id="2.3.2.27" evidence="3"/>
<dbReference type="Pfam" id="PF25598">
    <property type="entry name" value="ARM_PUB"/>
    <property type="match status" value="1"/>
</dbReference>
<dbReference type="EMBL" id="CP097509">
    <property type="protein sequence ID" value="URE15054.1"/>
    <property type="molecule type" value="Genomic_DNA"/>
</dbReference>
<dbReference type="PANTHER" id="PTHR45613:SF9">
    <property type="entry name" value="MITOCHONDRIAL GROUP I INTRON SPLICING FACTOR CCM1"/>
    <property type="match status" value="1"/>
</dbReference>
<dbReference type="CDD" id="cd16664">
    <property type="entry name" value="RING-Ubox_PUB"/>
    <property type="match status" value="1"/>
</dbReference>
<evidence type="ECO:0000256" key="3">
    <source>
        <dbReference type="ARBA" id="ARBA00012483"/>
    </source>
</evidence>
<keyword evidence="9" id="KW-1185">Reference proteome</keyword>
<sequence length="884" mass="98342">MAVGGIAWRPKCRAVLHLCCRRSAFSTSAALLDDICRILSDHRAPHHDLAAALRPFAPALTPGVAEGVLKRCRHLPSPVHRFFLWSAAIPGFRHSPAAHLALVHALGAARQFPLLWSLLSELRDAGRGSDVARPETFWLLFRFYARARLPDDAVRAFRRMPDFGIQPGLEDFHHLLSSLCRNGLVAAAQSFFDQSKSLFNVNHKTFSILINGWGDGGGPKEALRLFDEMLQRRCSVDVAAYNSLILALCRGGELDEAHVRLQEMQKTHRLKPDAGTYAAFVRAACKANDVHAAVGVLDRIRRYNLVPNVFTYNCIIRLLCGKEMVDEAYELLDEMIERGAKPDAWSYNSILAIHCRLHEVNKSLRLLERMDKDACPPDRHTYNMLLKMLIGVGRVDRAMEVWDGMQRRGFYPVASSYAVMIHGLCKKKGKVEEACRYFEMMVDEGIPPYLSTCEMLRDKLFEIGLREQVGHGQSLIIMIEGGTGYACRSTRMSIPELFRCPISLELFADPVTLSTGQTYDRASIEKWLGYGNSTCPVTMQRLHDKSLVPNHTLRHLIEQWFLTASIHGDGSVLMDPINSMDISLSELKRNLRLPSSTLTTKLETLRIIEVLSSESSIRQASLVQAGFFQLLLHVLFQAPVAHNDEVTELALDGVLNLLPSADLESLNMLRRESNLTQLVFLLDQNNVKIKTALCHLLDTIATCSATQELCLMLGRRQRVLQVLVSLLQHKSDAQASEAAVRAVCSLCSSEANRATAIREGAVDGLIAYLHPRSRNRSAARALATLELLLGLEIGKRKMNRNPDAIVTLVKMVFRVPSDQGGSEHAVGSLLLVCCDSAKVRREAIDAGVLTKLLLLLQSQSSAQAKAKARALLKMLIPVIKNQVL</sequence>
<dbReference type="InterPro" id="IPR002885">
    <property type="entry name" value="PPR_rpt"/>
</dbReference>
<dbReference type="Gene3D" id="3.30.40.10">
    <property type="entry name" value="Zinc/RING finger domain, C3HC4 (zinc finger)"/>
    <property type="match status" value="1"/>
</dbReference>
<accession>A0A9E7GN60</accession>
<dbReference type="SUPFAM" id="SSF48371">
    <property type="entry name" value="ARM repeat"/>
    <property type="match status" value="1"/>
</dbReference>
<dbReference type="AlphaFoldDB" id="A0A9E7GN60"/>
<dbReference type="Proteomes" id="UP001055439">
    <property type="component" value="Chromosome 7"/>
</dbReference>
<dbReference type="Pfam" id="PF13041">
    <property type="entry name" value="PPR_2"/>
    <property type="match status" value="3"/>
</dbReference>
<dbReference type="InterPro" id="IPR011990">
    <property type="entry name" value="TPR-like_helical_dom_sf"/>
</dbReference>
<dbReference type="Gene3D" id="1.25.10.10">
    <property type="entry name" value="Leucine-rich Repeat Variant"/>
    <property type="match status" value="1"/>
</dbReference>
<name>A0A9E7GN60_9LILI</name>
<dbReference type="OrthoDB" id="185373at2759"/>
<reference evidence="8" key="1">
    <citation type="submission" date="2022-05" db="EMBL/GenBank/DDBJ databases">
        <title>The Musa troglodytarum L. genome provides insights into the mechanism of non-climacteric behaviour and enrichment of carotenoids.</title>
        <authorList>
            <person name="Wang J."/>
        </authorList>
    </citation>
    <scope>NUCLEOTIDE SEQUENCE</scope>
    <source>
        <tissue evidence="8">Leaf</tissue>
    </source>
</reference>
<comment type="pathway">
    <text evidence="2">Protein modification; protein ubiquitination.</text>
</comment>
<dbReference type="PANTHER" id="PTHR45613">
    <property type="entry name" value="PENTATRICOPEPTIDE REPEAT-CONTAINING PROTEIN"/>
    <property type="match status" value="1"/>
</dbReference>
<dbReference type="GO" id="GO:0061630">
    <property type="term" value="F:ubiquitin protein ligase activity"/>
    <property type="evidence" value="ECO:0007669"/>
    <property type="project" value="UniProtKB-EC"/>
</dbReference>